<evidence type="ECO:0000313" key="1">
    <source>
        <dbReference type="EnsemblPlants" id="KQK87020"/>
    </source>
</evidence>
<protein>
    <submittedName>
        <fullName evidence="1">Uncharacterized protein</fullName>
    </submittedName>
</protein>
<accession>A0A0Q3QFM0</accession>
<keyword evidence="2" id="KW-1185">Reference proteome</keyword>
<organism evidence="1 2">
    <name type="scientific">Setaria italica</name>
    <name type="common">Foxtail millet</name>
    <name type="synonym">Panicum italicum</name>
    <dbReference type="NCBI Taxonomy" id="4555"/>
    <lineage>
        <taxon>Eukaryota</taxon>
        <taxon>Viridiplantae</taxon>
        <taxon>Streptophyta</taxon>
        <taxon>Embryophyta</taxon>
        <taxon>Tracheophyta</taxon>
        <taxon>Spermatophyta</taxon>
        <taxon>Magnoliopsida</taxon>
        <taxon>Liliopsida</taxon>
        <taxon>Poales</taxon>
        <taxon>Poaceae</taxon>
        <taxon>PACMAD clade</taxon>
        <taxon>Panicoideae</taxon>
        <taxon>Panicodae</taxon>
        <taxon>Paniceae</taxon>
        <taxon>Cenchrinae</taxon>
        <taxon>Setaria</taxon>
    </lineage>
</organism>
<dbReference type="Gramene" id="KQK87020">
    <property type="protein sequence ID" value="KQK87020"/>
    <property type="gene ID" value="SETIT_040102mg"/>
</dbReference>
<dbReference type="InterPro" id="IPR012871">
    <property type="entry name" value="DUF1668_ORYSA"/>
</dbReference>
<dbReference type="PANTHER" id="PTHR33085">
    <property type="entry name" value="OS12G0113100 PROTEIN-RELATED"/>
    <property type="match status" value="1"/>
</dbReference>
<reference evidence="1" key="2">
    <citation type="submission" date="2018-08" db="UniProtKB">
        <authorList>
            <consortium name="EnsemblPlants"/>
        </authorList>
    </citation>
    <scope>IDENTIFICATION</scope>
    <source>
        <strain evidence="1">Yugu1</strain>
    </source>
</reference>
<dbReference type="Pfam" id="PF07893">
    <property type="entry name" value="DUF1668"/>
    <property type="match status" value="1"/>
</dbReference>
<dbReference type="PANTHER" id="PTHR33085:SF125">
    <property type="entry name" value="EXPRESSED PROTEIN"/>
    <property type="match status" value="1"/>
</dbReference>
<dbReference type="EnsemblPlants" id="KQK87020">
    <property type="protein sequence ID" value="KQK87020"/>
    <property type="gene ID" value="SETIT_040102mg"/>
</dbReference>
<reference evidence="2" key="1">
    <citation type="journal article" date="2012" name="Nat. Biotechnol.">
        <title>Reference genome sequence of the model plant Setaria.</title>
        <authorList>
            <person name="Bennetzen J.L."/>
            <person name="Schmutz J."/>
            <person name="Wang H."/>
            <person name="Percifield R."/>
            <person name="Hawkins J."/>
            <person name="Pontaroli A.C."/>
            <person name="Estep M."/>
            <person name="Feng L."/>
            <person name="Vaughn J.N."/>
            <person name="Grimwood J."/>
            <person name="Jenkins J."/>
            <person name="Barry K."/>
            <person name="Lindquist E."/>
            <person name="Hellsten U."/>
            <person name="Deshpande S."/>
            <person name="Wang X."/>
            <person name="Wu X."/>
            <person name="Mitros T."/>
            <person name="Triplett J."/>
            <person name="Yang X."/>
            <person name="Ye C.Y."/>
            <person name="Mauro-Herrera M."/>
            <person name="Wang L."/>
            <person name="Li P."/>
            <person name="Sharma M."/>
            <person name="Sharma R."/>
            <person name="Ronald P.C."/>
            <person name="Panaud O."/>
            <person name="Kellogg E.A."/>
            <person name="Brutnell T.P."/>
            <person name="Doust A.N."/>
            <person name="Tuskan G.A."/>
            <person name="Rokhsar D."/>
            <person name="Devos K.M."/>
        </authorList>
    </citation>
    <scope>NUCLEOTIDE SEQUENCE [LARGE SCALE GENOMIC DNA]</scope>
    <source>
        <strain evidence="2">cv. Yugu1</strain>
    </source>
</reference>
<dbReference type="InParanoid" id="A0A0Q3QFM0"/>
<proteinExistence type="predicted"/>
<evidence type="ECO:0000313" key="2">
    <source>
        <dbReference type="Proteomes" id="UP000004995"/>
    </source>
</evidence>
<sequence>FVPWLVHSPADEVDAYTVVRGSTIYVSSTTPGIGTYAFDTETWKWRHAGNWSLPFTGKAEYVPEFNL</sequence>
<dbReference type="EMBL" id="AGNK02005363">
    <property type="status" value="NOT_ANNOTATED_CDS"/>
    <property type="molecule type" value="Genomic_DNA"/>
</dbReference>
<dbReference type="Proteomes" id="UP000004995">
    <property type="component" value="Unassembled WGS sequence"/>
</dbReference>
<dbReference type="eggNOG" id="ENOG502R3QJ">
    <property type="taxonomic scope" value="Eukaryota"/>
</dbReference>
<dbReference type="AlphaFoldDB" id="A0A0Q3QFM0"/>
<name>A0A0Q3QFM0_SETIT</name>